<feature type="compositionally biased region" description="Low complexity" evidence="1">
    <location>
        <begin position="651"/>
        <end position="662"/>
    </location>
</feature>
<feature type="region of interest" description="Disordered" evidence="1">
    <location>
        <begin position="1518"/>
        <end position="1551"/>
    </location>
</feature>
<name>U6LXF6_EIMMA</name>
<dbReference type="GeneID" id="25336091"/>
<feature type="region of interest" description="Disordered" evidence="1">
    <location>
        <begin position="1729"/>
        <end position="1759"/>
    </location>
</feature>
<dbReference type="EMBL" id="HG719025">
    <property type="protein sequence ID" value="CDJ56627.1"/>
    <property type="molecule type" value="Genomic_DNA"/>
</dbReference>
<feature type="region of interest" description="Disordered" evidence="1">
    <location>
        <begin position="1289"/>
        <end position="1320"/>
    </location>
</feature>
<dbReference type="PANTHER" id="PTHR14312">
    <property type="entry name" value="CREB/ATF BZIP TRANSCRIPTION FACTOR"/>
    <property type="match status" value="1"/>
</dbReference>
<feature type="region of interest" description="Disordered" evidence="1">
    <location>
        <begin position="1184"/>
        <end position="1220"/>
    </location>
</feature>
<protein>
    <submittedName>
        <fullName evidence="2">Uncharacterized protein</fullName>
    </submittedName>
</protein>
<dbReference type="PANTHER" id="PTHR14312:SF1">
    <property type="entry name" value="BASIC-LEUCINE ZIPPER TRANSCRIPTION FACTOR A"/>
    <property type="match status" value="1"/>
</dbReference>
<sequence length="1805" mass="190041">MCAKLLKVIEPLFDIHQGAEQPQQRILGSLTCLARRATASAEAGDSRGVTAAVVAFLRDYRVALSTTDAYHMQQRAGGADRRDATEAARASLLLIVAQCRCSTTANSAELMVQRQALGCVATVFRANPQLGSSGSAAMGEALAAAAAAAVAVHRVLGSEPCPRTDRGLQRYVKQQQQQQQHFLALGLASAQPKHVALIRALLLSINSLLSDLARARSATSPHNAERRGLCTAADAAGLPASAAAPLGAEGELSIELLLLLLPLALAQPLAASPATLQQPRQLRNTAAAAGWGSSCGLTTDFASTQESDADGSKRRDSPVTAAASCAARHLPAGFSWRRGPASRAVGSCLSVRASCSEEEAPSAATDAGYRSPSVRVECLRCIEGLLRLCGRELLPYWGLLLRCRRPPLLPPSLPGWSAEGCRLFRSGAPSAATQAPGDSRMRGALPQRQPETAALAAAAETRATDEWLYRLLGLERTEQLELPWSSLVTSSEGPKVSRAAVNCVCALLEASPLRQWPAPASSCALCGPEAVLLEEADWGRLAGLLGFAGSGGCMGGLGAARSHSLRCASSPARQQQPAASLGSFTSLSHTVRQGARCALACLLGVVRWGLTEEPPDSVIPYSKQQPAACFKDGTNAPQVAASPPSNERTCASPAAPSAPTAEEAAKPEARTAPTAAEAAGVDAMQQQQNRIRPPGDSIYTSPSSERAQAPSQAVAALRGLAETLPALPAGLLEPGVAAAALRLAHPLMMLLAETLDAQLEEQQLLLLQRASHLHQDLPCCFCFNKQETEAAATECGALATPAAVVARRSKAAVVAAAALPPQPTAAAIAGGGGPPTQQPDKRIFSGFSAASTQTIKAAENAKRERDAPDGFEAFAGKVLARGPLALRLLIPTLSMIAAVVGGKERQPQIAEALLVPLERRASAAGPSCLVWLLCRALQTLLSLRGSCCASPVPPVLERRFVHFFTDHALGGPQGIHQGAGCGGSPSSDSQQGIALPTRRCICDAAACSGWAGFAAGKEKKGLCSSCARQGQALFGGLFAALLATSRQYPQALLLLLLLEEGHVSGNQPCPASRLFRDSEGPFLGVLRGLLAAPCLSLRCRGVQLALEVLSSTAPEPLKESCRIPLGTQTRDGLSFRASDAIPESPPSEPVLCRQRAALVTLLQAHLITPLLTGRAPTTELTHYVPQGQQQQQQQELQQEPRQEQGQQQQQQQQQEKQQHQQEQQQRSDLLVSACMFLCRLTREEWRRCGLLSVEVLGALRDLIAAGRPRNLRIAAATALGAFAAQTRGLQQQQQSAADSPDGEEAAARTPANAGQDGAQPQECQRFEADSLLSDSLRLLLVQLEDPFHDVRSAALGALCEAAGAVQQQQRQQQELELQQQPGDLSYCVRVAGGDLWVDALKGINDLLEQQQQQTNGSAAAAVGLRAIGAVAPLVLLLSLDEAARPLEAKSGIRSACRWPAEEVAQVTGDRGGSALNACRQGPLEELMRSLAALASVLLSLRGEEAVSLVGPHKLLSREQREVTGPTSDGSSCCRETKEADPSRAPHQSHAAGAAAVSAAGGGLKQLKLQWNACNSIRVLYSAPAASRLITTDCSRFFVPLWRGICICLSASHLTKVRSHAAAALEAMLELLGPAASHRKLPLVSGDTPQLHCVGCVTPMLKEAWEALAAAATEARIKGPPHGEERWRLGRGAPPPRRQECLQSKLRDLMEGSLLQRTQEVLEACGAPPARTPVSAMHPSFPPKPQSPAGPHTNPNSTWEPQCSCSHRLGGSYTGSAALEALRQAVEAAMEGVFGAPQLHDREALI</sequence>
<dbReference type="OrthoDB" id="346521at2759"/>
<dbReference type="VEuPathDB" id="ToxoDB:EMWEY_00021050"/>
<proteinExistence type="predicted"/>
<keyword evidence="3" id="KW-1185">Reference proteome</keyword>
<dbReference type="GO" id="GO:0043565">
    <property type="term" value="F:sequence-specific DNA binding"/>
    <property type="evidence" value="ECO:0007669"/>
    <property type="project" value="TreeGrafter"/>
</dbReference>
<feature type="compositionally biased region" description="Polar residues" evidence="1">
    <location>
        <begin position="698"/>
        <end position="711"/>
    </location>
</feature>
<feature type="compositionally biased region" description="Low complexity" evidence="1">
    <location>
        <begin position="1186"/>
        <end position="1220"/>
    </location>
</feature>
<evidence type="ECO:0000313" key="2">
    <source>
        <dbReference type="EMBL" id="CDJ56627.1"/>
    </source>
</evidence>
<evidence type="ECO:0000313" key="3">
    <source>
        <dbReference type="Proteomes" id="UP000030763"/>
    </source>
</evidence>
<gene>
    <name evidence="2" type="ORF">EMWEY_00021050</name>
</gene>
<reference evidence="2" key="2">
    <citation type="submission" date="2013-10" db="EMBL/GenBank/DDBJ databases">
        <authorList>
            <person name="Aslett M."/>
        </authorList>
    </citation>
    <scope>NUCLEOTIDE SEQUENCE [LARGE SCALE GENOMIC DNA]</scope>
    <source>
        <strain evidence="2">Weybridge</strain>
    </source>
</reference>
<dbReference type="Proteomes" id="UP000030763">
    <property type="component" value="Unassembled WGS sequence"/>
</dbReference>
<dbReference type="RefSeq" id="XP_013333278.1">
    <property type="nucleotide sequence ID" value="XM_013477824.1"/>
</dbReference>
<dbReference type="OMA" id="WNACNSI"/>
<organism evidence="2 3">
    <name type="scientific">Eimeria maxima</name>
    <name type="common">Coccidian parasite</name>
    <dbReference type="NCBI Taxonomy" id="5804"/>
    <lineage>
        <taxon>Eukaryota</taxon>
        <taxon>Sar</taxon>
        <taxon>Alveolata</taxon>
        <taxon>Apicomplexa</taxon>
        <taxon>Conoidasida</taxon>
        <taxon>Coccidia</taxon>
        <taxon>Eucoccidiorida</taxon>
        <taxon>Eimeriorina</taxon>
        <taxon>Eimeriidae</taxon>
        <taxon>Eimeria</taxon>
    </lineage>
</organism>
<dbReference type="GO" id="GO:0010468">
    <property type="term" value="P:regulation of gene expression"/>
    <property type="evidence" value="ECO:0007669"/>
    <property type="project" value="TreeGrafter"/>
</dbReference>
<feature type="region of interest" description="Disordered" evidence="1">
    <location>
        <begin position="633"/>
        <end position="711"/>
    </location>
</feature>
<dbReference type="InterPro" id="IPR016024">
    <property type="entry name" value="ARM-type_fold"/>
</dbReference>
<feature type="compositionally biased region" description="Low complexity" evidence="1">
    <location>
        <begin position="670"/>
        <end position="679"/>
    </location>
</feature>
<reference evidence="2" key="1">
    <citation type="submission" date="2013-10" db="EMBL/GenBank/DDBJ databases">
        <title>Genomic analysis of the causative agents of coccidiosis in chickens.</title>
        <authorList>
            <person name="Reid A.J."/>
            <person name="Blake D."/>
            <person name="Billington K."/>
            <person name="Browne H."/>
            <person name="Dunn M."/>
            <person name="Hung S."/>
            <person name="Kawahara F."/>
            <person name="Miranda-Saavedra D."/>
            <person name="Mourier T."/>
            <person name="Nagra H."/>
            <person name="Otto T.D."/>
            <person name="Rawlings N."/>
            <person name="Sanchez A."/>
            <person name="Sanders M."/>
            <person name="Subramaniam C."/>
            <person name="Tay Y."/>
            <person name="Dear P."/>
            <person name="Doerig C."/>
            <person name="Gruber A."/>
            <person name="Parkinson J."/>
            <person name="Shirley M."/>
            <person name="Wan K.L."/>
            <person name="Berriman M."/>
            <person name="Tomley F."/>
            <person name="Pain A."/>
        </authorList>
    </citation>
    <scope>NUCLEOTIDE SEQUENCE [LARGE SCALE GENOMIC DNA]</scope>
    <source>
        <strain evidence="2">Weybridge</strain>
    </source>
</reference>
<dbReference type="GO" id="GO:0005634">
    <property type="term" value="C:nucleus"/>
    <property type="evidence" value="ECO:0007669"/>
    <property type="project" value="TreeGrafter"/>
</dbReference>
<dbReference type="SUPFAM" id="SSF48371">
    <property type="entry name" value="ARM repeat"/>
    <property type="match status" value="1"/>
</dbReference>
<feature type="compositionally biased region" description="Basic and acidic residues" evidence="1">
    <location>
        <begin position="1534"/>
        <end position="1543"/>
    </location>
</feature>
<evidence type="ECO:0000256" key="1">
    <source>
        <dbReference type="SAM" id="MobiDB-lite"/>
    </source>
</evidence>
<accession>U6LXF6</accession>